<feature type="region of interest" description="Disordered" evidence="1">
    <location>
        <begin position="255"/>
        <end position="329"/>
    </location>
</feature>
<protein>
    <submittedName>
        <fullName evidence="3">Uncharacterized protein</fullName>
    </submittedName>
</protein>
<sequence length="349" mass="38220">MHRPTLLLALATVALGASASVHSESHSDVAPSVLTTGSQNFIAARGVDVEALKIVHVKDHHIGSDSTVLRKLITVNLSRRDLNVNAPLLNGQRKPITVALNRRLDVHVRDVPLSMEERKLITVNLNRRDVQVHDISLPAEQRKLITVNLNRRDVQAHDTPLLNVSLLKEQRKLITVTLSRRNYRMSTGYLREDPSTMQMDGPGMMIPQEQNVAQMSRRNIHAKVADTKVHADSKDLKSVKVDALQSKAVVQNKDLSRRNHDFEDDEEDIDEDENESDSQIEHNLVVNGATTNDAKDGSKNTSESSGTAATDSGATTTTDKKHSAASRASSIMTGLSAVSVVVGSLLLLV</sequence>
<evidence type="ECO:0000256" key="2">
    <source>
        <dbReference type="SAM" id="SignalP"/>
    </source>
</evidence>
<keyword evidence="4" id="KW-1185">Reference proteome</keyword>
<keyword evidence="2" id="KW-0732">Signal</keyword>
<evidence type="ECO:0000256" key="1">
    <source>
        <dbReference type="SAM" id="MobiDB-lite"/>
    </source>
</evidence>
<feature type="compositionally biased region" description="Acidic residues" evidence="1">
    <location>
        <begin position="262"/>
        <end position="278"/>
    </location>
</feature>
<gene>
    <name evidence="3" type="ORF">BGZ99_004542</name>
</gene>
<accession>A0A9P6RJH0</accession>
<dbReference type="AlphaFoldDB" id="A0A9P6RJH0"/>
<dbReference type="Proteomes" id="UP000738325">
    <property type="component" value="Unassembled WGS sequence"/>
</dbReference>
<comment type="caution">
    <text evidence="3">The sequence shown here is derived from an EMBL/GenBank/DDBJ whole genome shotgun (WGS) entry which is preliminary data.</text>
</comment>
<organism evidence="3 4">
    <name type="scientific">Dissophora globulifera</name>
    <dbReference type="NCBI Taxonomy" id="979702"/>
    <lineage>
        <taxon>Eukaryota</taxon>
        <taxon>Fungi</taxon>
        <taxon>Fungi incertae sedis</taxon>
        <taxon>Mucoromycota</taxon>
        <taxon>Mortierellomycotina</taxon>
        <taxon>Mortierellomycetes</taxon>
        <taxon>Mortierellales</taxon>
        <taxon>Mortierellaceae</taxon>
        <taxon>Dissophora</taxon>
    </lineage>
</organism>
<reference evidence="3" key="1">
    <citation type="journal article" date="2020" name="Fungal Divers.">
        <title>Resolving the Mortierellaceae phylogeny through synthesis of multi-gene phylogenetics and phylogenomics.</title>
        <authorList>
            <person name="Vandepol N."/>
            <person name="Liber J."/>
            <person name="Desiro A."/>
            <person name="Na H."/>
            <person name="Kennedy M."/>
            <person name="Barry K."/>
            <person name="Grigoriev I.V."/>
            <person name="Miller A.N."/>
            <person name="O'Donnell K."/>
            <person name="Stajich J.E."/>
            <person name="Bonito G."/>
        </authorList>
    </citation>
    <scope>NUCLEOTIDE SEQUENCE</scope>
    <source>
        <strain evidence="3">REB-010B</strain>
    </source>
</reference>
<feature type="compositionally biased region" description="Low complexity" evidence="1">
    <location>
        <begin position="301"/>
        <end position="317"/>
    </location>
</feature>
<proteinExistence type="predicted"/>
<name>A0A9P6RJH0_9FUNG</name>
<evidence type="ECO:0000313" key="3">
    <source>
        <dbReference type="EMBL" id="KAG0320384.1"/>
    </source>
</evidence>
<feature type="signal peptide" evidence="2">
    <location>
        <begin position="1"/>
        <end position="19"/>
    </location>
</feature>
<dbReference type="OrthoDB" id="2433787at2759"/>
<feature type="chain" id="PRO_5040390652" evidence="2">
    <location>
        <begin position="20"/>
        <end position="349"/>
    </location>
</feature>
<evidence type="ECO:0000313" key="4">
    <source>
        <dbReference type="Proteomes" id="UP000738325"/>
    </source>
</evidence>
<dbReference type="EMBL" id="JAAAIP010000285">
    <property type="protein sequence ID" value="KAG0320384.1"/>
    <property type="molecule type" value="Genomic_DNA"/>
</dbReference>